<dbReference type="KEGG" id="scl:sce7604"/>
<dbReference type="InterPro" id="IPR009683">
    <property type="entry name" value="Extensin-like_C"/>
</dbReference>
<dbReference type="OrthoDB" id="5496523at2"/>
<dbReference type="Pfam" id="PF06904">
    <property type="entry name" value="Extensin-like_C"/>
    <property type="match status" value="1"/>
</dbReference>
<feature type="compositionally biased region" description="Basic and acidic residues" evidence="1">
    <location>
        <begin position="140"/>
        <end position="152"/>
    </location>
</feature>
<keyword evidence="5" id="KW-1185">Reference proteome</keyword>
<dbReference type="Proteomes" id="UP000002139">
    <property type="component" value="Chromosome"/>
</dbReference>
<reference evidence="4 5" key="1">
    <citation type="journal article" date="2007" name="Nat. Biotechnol.">
        <title>Complete genome sequence of the myxobacterium Sorangium cellulosum.</title>
        <authorList>
            <person name="Schneiker S."/>
            <person name="Perlova O."/>
            <person name="Kaiser O."/>
            <person name="Gerth K."/>
            <person name="Alici A."/>
            <person name="Altmeyer M.O."/>
            <person name="Bartels D."/>
            <person name="Bekel T."/>
            <person name="Beyer S."/>
            <person name="Bode E."/>
            <person name="Bode H.B."/>
            <person name="Bolten C.J."/>
            <person name="Choudhuri J.V."/>
            <person name="Doss S."/>
            <person name="Elnakady Y.A."/>
            <person name="Frank B."/>
            <person name="Gaigalat L."/>
            <person name="Goesmann A."/>
            <person name="Groeger C."/>
            <person name="Gross F."/>
            <person name="Jelsbak L."/>
            <person name="Jelsbak L."/>
            <person name="Kalinowski J."/>
            <person name="Kegler C."/>
            <person name="Knauber T."/>
            <person name="Konietzny S."/>
            <person name="Kopp M."/>
            <person name="Krause L."/>
            <person name="Krug D."/>
            <person name="Linke B."/>
            <person name="Mahmud T."/>
            <person name="Martinez-Arias R."/>
            <person name="McHardy A.C."/>
            <person name="Merai M."/>
            <person name="Meyer F."/>
            <person name="Mormann S."/>
            <person name="Munoz-Dorado J."/>
            <person name="Perez J."/>
            <person name="Pradella S."/>
            <person name="Rachid S."/>
            <person name="Raddatz G."/>
            <person name="Rosenau F."/>
            <person name="Rueckert C."/>
            <person name="Sasse F."/>
            <person name="Scharfe M."/>
            <person name="Schuster S.C."/>
            <person name="Suen G."/>
            <person name="Treuner-Lange A."/>
            <person name="Velicer G.J."/>
            <person name="Vorholter F.-J."/>
            <person name="Weissman K.J."/>
            <person name="Welch R.D."/>
            <person name="Wenzel S.C."/>
            <person name="Whitworth D.E."/>
            <person name="Wilhelm S."/>
            <person name="Wittmann C."/>
            <person name="Bloecker H."/>
            <person name="Puehler A."/>
            <person name="Mueller R."/>
        </authorList>
    </citation>
    <scope>NUCLEOTIDE SEQUENCE [LARGE SCALE GENOMIC DNA]</scope>
    <source>
        <strain evidence="5">So ce56</strain>
    </source>
</reference>
<dbReference type="RefSeq" id="WP_012240212.1">
    <property type="nucleotide sequence ID" value="NC_010162.1"/>
</dbReference>
<dbReference type="AlphaFoldDB" id="A9F557"/>
<feature type="chain" id="PRO_5002738557" evidence="2">
    <location>
        <begin position="23"/>
        <end position="461"/>
    </location>
</feature>
<feature type="signal peptide" evidence="2">
    <location>
        <begin position="1"/>
        <end position="22"/>
    </location>
</feature>
<keyword evidence="2" id="KW-0732">Signal</keyword>
<proteinExistence type="predicted"/>
<accession>A9F557</accession>
<dbReference type="EMBL" id="AM746676">
    <property type="protein sequence ID" value="CAN97773.1"/>
    <property type="molecule type" value="Genomic_DNA"/>
</dbReference>
<protein>
    <submittedName>
        <fullName evidence="4">Secreted protein</fullName>
    </submittedName>
</protein>
<sequence>MKPLACALLASVATLAPAPASAASPFLMTPEASVAEASPAYRYANMTNEEALAELDRRKILYLKVDHAPGVRAPIRLTGRLNGVNFHSVLPPEQRVTSMFEILDARLALALDDFAAVLSRHDIDEVVHYTMYRPNVPMRGREGVDGDGEHGHPIAHAKAADSAVQRAAAADGAAREESTRQASPVEPAPPAELGKKGALDGTSKAPEERPRRLKEKGAAAATPKEKGSAEAAPKARAAAGAAPKEKAAAGAAPKEKAAAGAAPKEKAAAGAAPKEKAAAGVAPKEKAALEADPGAASKAPGQRTRTIAARSGPAKKDAGKAGARRAARRKAAGPTRATTSPVKHRGDVALRSDAGQKPRGTWAPPGTRHPAGLAIDVGALKKRDGTWISVARHFHGRIGDKTCGEGVPQPELPEARELRSIVCEAADLGIFTYVLTPNFNAAHADHYHMEIKPGVRWFLYH</sequence>
<gene>
    <name evidence="4" type="ordered locus">sce7604</name>
</gene>
<feature type="compositionally biased region" description="Low complexity" evidence="1">
    <location>
        <begin position="229"/>
        <end position="242"/>
    </location>
</feature>
<feature type="domain" description="Extensin-like C-terminal" evidence="3">
    <location>
        <begin position="368"/>
        <end position="452"/>
    </location>
</feature>
<evidence type="ECO:0000313" key="5">
    <source>
        <dbReference type="Proteomes" id="UP000002139"/>
    </source>
</evidence>
<dbReference type="BioCyc" id="SCEL448385:SCE_RS49820-MONOMER"/>
<feature type="compositionally biased region" description="Low complexity" evidence="1">
    <location>
        <begin position="160"/>
        <end position="172"/>
    </location>
</feature>
<dbReference type="eggNOG" id="COG3921">
    <property type="taxonomic scope" value="Bacteria"/>
</dbReference>
<dbReference type="STRING" id="448385.sce7604"/>
<evidence type="ECO:0000256" key="2">
    <source>
        <dbReference type="SAM" id="SignalP"/>
    </source>
</evidence>
<dbReference type="HOGENOM" id="CLU_592999_0_0_7"/>
<name>A9F557_SORC5</name>
<evidence type="ECO:0000259" key="3">
    <source>
        <dbReference type="Pfam" id="PF06904"/>
    </source>
</evidence>
<evidence type="ECO:0000313" key="4">
    <source>
        <dbReference type="EMBL" id="CAN97773.1"/>
    </source>
</evidence>
<feature type="compositionally biased region" description="Basic residues" evidence="1">
    <location>
        <begin position="322"/>
        <end position="331"/>
    </location>
</feature>
<organism evidence="4 5">
    <name type="scientific">Sorangium cellulosum (strain So ce56)</name>
    <name type="common">Polyangium cellulosum (strain So ce56)</name>
    <dbReference type="NCBI Taxonomy" id="448385"/>
    <lineage>
        <taxon>Bacteria</taxon>
        <taxon>Pseudomonadati</taxon>
        <taxon>Myxococcota</taxon>
        <taxon>Polyangia</taxon>
        <taxon>Polyangiales</taxon>
        <taxon>Polyangiaceae</taxon>
        <taxon>Sorangium</taxon>
    </lineage>
</organism>
<feature type="region of interest" description="Disordered" evidence="1">
    <location>
        <begin position="140"/>
        <end position="344"/>
    </location>
</feature>
<feature type="compositionally biased region" description="Basic and acidic residues" evidence="1">
    <location>
        <begin position="243"/>
        <end position="289"/>
    </location>
</feature>
<evidence type="ECO:0000256" key="1">
    <source>
        <dbReference type="SAM" id="MobiDB-lite"/>
    </source>
</evidence>